<keyword evidence="13" id="KW-1185">Reference proteome</keyword>
<dbReference type="GO" id="GO:0022841">
    <property type="term" value="F:potassium ion leak channel activity"/>
    <property type="evidence" value="ECO:0007669"/>
    <property type="project" value="TreeGrafter"/>
</dbReference>
<feature type="region of interest" description="Disordered" evidence="9">
    <location>
        <begin position="418"/>
        <end position="461"/>
    </location>
</feature>
<feature type="transmembrane region" description="Helical" evidence="10">
    <location>
        <begin position="561"/>
        <end position="581"/>
    </location>
</feature>
<keyword evidence="2 8" id="KW-0813">Transport</keyword>
<evidence type="ECO:0000256" key="9">
    <source>
        <dbReference type="SAM" id="MobiDB-lite"/>
    </source>
</evidence>
<reference evidence="12 13" key="1">
    <citation type="journal article" date="2018" name="Mol. Biol. Evol.">
        <title>Broad Genomic Sampling Reveals a Smut Pathogenic Ancestry of the Fungal Clade Ustilaginomycotina.</title>
        <authorList>
            <person name="Kijpornyongpan T."/>
            <person name="Mondo S.J."/>
            <person name="Barry K."/>
            <person name="Sandor L."/>
            <person name="Lee J."/>
            <person name="Lipzen A."/>
            <person name="Pangilinan J."/>
            <person name="LaButti K."/>
            <person name="Hainaut M."/>
            <person name="Henrissat B."/>
            <person name="Grigoriev I.V."/>
            <person name="Spatafora J.W."/>
            <person name="Aime M.C."/>
        </authorList>
    </citation>
    <scope>NUCLEOTIDE SEQUENCE [LARGE SCALE GENOMIC DNA]</scope>
    <source>
        <strain evidence="12 13">MCA 3645</strain>
    </source>
</reference>
<feature type="domain" description="Potassium channel" evidence="11">
    <location>
        <begin position="275"/>
        <end position="345"/>
    </location>
</feature>
<feature type="compositionally biased region" description="Basic and acidic residues" evidence="9">
    <location>
        <begin position="640"/>
        <end position="649"/>
    </location>
</feature>
<name>A0A317XFX0_9BASI</name>
<keyword evidence="6 10" id="KW-0472">Membrane</keyword>
<dbReference type="STRING" id="1882483.A0A317XFX0"/>
<gene>
    <name evidence="12" type="ORF">BCV70DRAFT_203002</name>
</gene>
<organism evidence="12 13">
    <name type="scientific">Testicularia cyperi</name>
    <dbReference type="NCBI Taxonomy" id="1882483"/>
    <lineage>
        <taxon>Eukaryota</taxon>
        <taxon>Fungi</taxon>
        <taxon>Dikarya</taxon>
        <taxon>Basidiomycota</taxon>
        <taxon>Ustilaginomycotina</taxon>
        <taxon>Ustilaginomycetes</taxon>
        <taxon>Ustilaginales</taxon>
        <taxon>Anthracoideaceae</taxon>
        <taxon>Testicularia</taxon>
    </lineage>
</organism>
<dbReference type="PRINTS" id="PR01333">
    <property type="entry name" value="2POREKCHANEL"/>
</dbReference>
<evidence type="ECO:0000259" key="11">
    <source>
        <dbReference type="Pfam" id="PF07885"/>
    </source>
</evidence>
<dbReference type="GO" id="GO:0005886">
    <property type="term" value="C:plasma membrane"/>
    <property type="evidence" value="ECO:0007669"/>
    <property type="project" value="TreeGrafter"/>
</dbReference>
<feature type="compositionally biased region" description="Basic residues" evidence="9">
    <location>
        <begin position="655"/>
        <end position="666"/>
    </location>
</feature>
<evidence type="ECO:0000256" key="3">
    <source>
        <dbReference type="ARBA" id="ARBA00022692"/>
    </source>
</evidence>
<feature type="compositionally biased region" description="Polar residues" evidence="9">
    <location>
        <begin position="63"/>
        <end position="84"/>
    </location>
</feature>
<evidence type="ECO:0000256" key="2">
    <source>
        <dbReference type="ARBA" id="ARBA00022448"/>
    </source>
</evidence>
<proteinExistence type="inferred from homology"/>
<feature type="compositionally biased region" description="Pro residues" evidence="9">
    <location>
        <begin position="1"/>
        <end position="12"/>
    </location>
</feature>
<dbReference type="Gene3D" id="1.10.287.70">
    <property type="match status" value="2"/>
</dbReference>
<dbReference type="OrthoDB" id="297496at2759"/>
<feature type="transmembrane region" description="Helical" evidence="10">
    <location>
        <begin position="531"/>
        <end position="549"/>
    </location>
</feature>
<evidence type="ECO:0000256" key="8">
    <source>
        <dbReference type="RuleBase" id="RU003857"/>
    </source>
</evidence>
<evidence type="ECO:0000256" key="1">
    <source>
        <dbReference type="ARBA" id="ARBA00004141"/>
    </source>
</evidence>
<dbReference type="InterPro" id="IPR003280">
    <property type="entry name" value="2pore_dom_K_chnl"/>
</dbReference>
<dbReference type="GO" id="GO:0030322">
    <property type="term" value="P:stabilization of membrane potential"/>
    <property type="evidence" value="ECO:0007669"/>
    <property type="project" value="TreeGrafter"/>
</dbReference>
<dbReference type="InParanoid" id="A0A317XFX0"/>
<feature type="transmembrane region" description="Helical" evidence="10">
    <location>
        <begin position="320"/>
        <end position="342"/>
    </location>
</feature>
<dbReference type="SUPFAM" id="SSF81324">
    <property type="entry name" value="Voltage-gated potassium channels"/>
    <property type="match status" value="2"/>
</dbReference>
<feature type="compositionally biased region" description="Basic and acidic residues" evidence="9">
    <location>
        <begin position="37"/>
        <end position="55"/>
    </location>
</feature>
<evidence type="ECO:0000256" key="5">
    <source>
        <dbReference type="ARBA" id="ARBA00023065"/>
    </source>
</evidence>
<evidence type="ECO:0000256" key="7">
    <source>
        <dbReference type="ARBA" id="ARBA00023303"/>
    </source>
</evidence>
<dbReference type="EMBL" id="KZ819212">
    <property type="protein sequence ID" value="PWY97286.1"/>
    <property type="molecule type" value="Genomic_DNA"/>
</dbReference>
<feature type="compositionally biased region" description="Basic and acidic residues" evidence="9">
    <location>
        <begin position="616"/>
        <end position="628"/>
    </location>
</feature>
<feature type="transmembrane region" description="Helical" evidence="10">
    <location>
        <begin position="187"/>
        <end position="213"/>
    </location>
</feature>
<feature type="region of interest" description="Disordered" evidence="9">
    <location>
        <begin position="1"/>
        <end position="105"/>
    </location>
</feature>
<dbReference type="AlphaFoldDB" id="A0A317XFX0"/>
<feature type="transmembrane region" description="Helical" evidence="10">
    <location>
        <begin position="225"/>
        <end position="246"/>
    </location>
</feature>
<keyword evidence="5 8" id="KW-0406">Ion transport</keyword>
<feature type="compositionally biased region" description="Polar residues" evidence="9">
    <location>
        <begin position="814"/>
        <end position="832"/>
    </location>
</feature>
<dbReference type="Proteomes" id="UP000246740">
    <property type="component" value="Unassembled WGS sequence"/>
</dbReference>
<protein>
    <submittedName>
        <fullName evidence="12">Voltage-gated potassium channel</fullName>
    </submittedName>
</protein>
<feature type="compositionally biased region" description="Basic and acidic residues" evidence="9">
    <location>
        <begin position="85"/>
        <end position="98"/>
    </location>
</feature>
<feature type="compositionally biased region" description="Low complexity" evidence="9">
    <location>
        <begin position="422"/>
        <end position="443"/>
    </location>
</feature>
<evidence type="ECO:0000256" key="6">
    <source>
        <dbReference type="ARBA" id="ARBA00023136"/>
    </source>
</evidence>
<dbReference type="GO" id="GO:0015271">
    <property type="term" value="F:outward rectifier potassium channel activity"/>
    <property type="evidence" value="ECO:0007669"/>
    <property type="project" value="TreeGrafter"/>
</dbReference>
<feature type="compositionally biased region" description="Basic and acidic residues" evidence="9">
    <location>
        <begin position="667"/>
        <end position="696"/>
    </location>
</feature>
<comment type="similarity">
    <text evidence="8">Belongs to the two pore domain potassium channel (TC 1.A.1.8) family.</text>
</comment>
<keyword evidence="7 8" id="KW-0407">Ion channel</keyword>
<keyword evidence="4 10" id="KW-1133">Transmembrane helix</keyword>
<keyword evidence="3 8" id="KW-0812">Transmembrane</keyword>
<evidence type="ECO:0000256" key="4">
    <source>
        <dbReference type="ARBA" id="ARBA00022989"/>
    </source>
</evidence>
<accession>A0A317XFX0</accession>
<dbReference type="InterPro" id="IPR013099">
    <property type="entry name" value="K_chnl_dom"/>
</dbReference>
<sequence>MPGPNPPQPPAVSPRESSLPSTEMRPRPLHASSLESSDARVARADGHPTLHEKEHSSKRKGLPNSTLRQSSRALTEVPTINVTETDSKEHDHMQESHDTGASSEPLRSLRVRRTPIFSGLVAPFSIVLEIPGLTSKWYADIDPDGIVIRFIDNPTILTVGLAISLGAAVVANLAIICRFLEILRPRVCLALAIAGFVLHDLINVVALGTFGGIYGPKDDGLSLSASYWMVCTSTITSALVTASLVMDYLRTKDFKHAGSGLTQLQKGLVLAGMGLLLYLSLGSLIFTFVIGIDFITALYFSTATILTVGFGDVVPPTAGGKVLVILYAPCGIILVALVVSAARNTILETFQESLMKRRREHRQRMAERRAAETSIKRQDRALRRLLTRTFSFTTSDNRDVPAGNETDQSEFATAIERMEQDAASSPPDKSSSNAASSSSAEFAAHGEPIREAPRLHPLGTTGDPALQLEIEALQHQLLTEQQRTEEEFRAFEEHAQKEAQYAARLKIVLAASLTAGFWLLGAVAFKFAERWSYGGALWFCFIAMITIGYGDYHPATQLGRAIFVIWGLLGVAVLTILLAVVQDAFGSVFHRALNQSTTRLFARAEQRARKRRLRRQHSEQQARSHAETDMEGQPNDEDEFKASREDRCRSPSSRHSLHRHHHRNRKSRDFARESEISRETEASKHRSLQEPSLIDEKRPDVVVDDLRLRSSSPIEMEMTEVQTSPSKKRVPSMYEIPAGSVGPLSSLHRATVHVLPTKTVPTRVEDTLVSQPQKVAHAALVAFQHSVKLLHLNEASISQAMVSVPALRQYYTSTRNRANSTASRASKTSQPSRRSRKASLALVSTNESRIDEAVQAGNASTNQDREREEQVQTELDIDSIYASVREAGNSELEQVARMVIANLEFEQHLRNMLTQIEGLKTQVEDFKIASAALHNVSVSQVSQRSSSSDRRLQRRSSF</sequence>
<feature type="domain" description="Potassium channel" evidence="11">
    <location>
        <begin position="517"/>
        <end position="585"/>
    </location>
</feature>
<feature type="region of interest" description="Disordered" evidence="9">
    <location>
        <begin position="814"/>
        <end position="839"/>
    </location>
</feature>
<dbReference type="PANTHER" id="PTHR11003:SF342">
    <property type="entry name" value="OUTWARD-RECTIFIER POTASSIUM CHANNEL TOK1"/>
    <property type="match status" value="1"/>
</dbReference>
<evidence type="ECO:0000256" key="10">
    <source>
        <dbReference type="SAM" id="Phobius"/>
    </source>
</evidence>
<evidence type="ECO:0000313" key="12">
    <source>
        <dbReference type="EMBL" id="PWY97286.1"/>
    </source>
</evidence>
<dbReference type="Pfam" id="PF07885">
    <property type="entry name" value="Ion_trans_2"/>
    <property type="match status" value="2"/>
</dbReference>
<feature type="transmembrane region" description="Helical" evidence="10">
    <location>
        <begin position="267"/>
        <end position="300"/>
    </location>
</feature>
<feature type="transmembrane region" description="Helical" evidence="10">
    <location>
        <begin position="507"/>
        <end position="525"/>
    </location>
</feature>
<feature type="region of interest" description="Disordered" evidence="9">
    <location>
        <begin position="611"/>
        <end position="696"/>
    </location>
</feature>
<feature type="transmembrane region" description="Helical" evidence="10">
    <location>
        <begin position="154"/>
        <end position="175"/>
    </location>
</feature>
<comment type="subcellular location">
    <subcellularLocation>
        <location evidence="1">Membrane</location>
        <topology evidence="1">Multi-pass membrane protein</topology>
    </subcellularLocation>
</comment>
<dbReference type="PANTHER" id="PTHR11003">
    <property type="entry name" value="POTASSIUM CHANNEL, SUBFAMILY K"/>
    <property type="match status" value="1"/>
</dbReference>
<evidence type="ECO:0000313" key="13">
    <source>
        <dbReference type="Proteomes" id="UP000246740"/>
    </source>
</evidence>